<dbReference type="STRING" id="1088818.A0A2I0AP10"/>
<name>A0A2I0AP10_9ASPA</name>
<evidence type="ECO:0000313" key="14">
    <source>
        <dbReference type="EMBL" id="PKA57289.1"/>
    </source>
</evidence>
<dbReference type="Gene3D" id="1.10.420.10">
    <property type="entry name" value="Peroxidase, domain 2"/>
    <property type="match status" value="1"/>
</dbReference>
<feature type="region of interest" description="Disordered" evidence="12">
    <location>
        <begin position="42"/>
        <end position="68"/>
    </location>
</feature>
<dbReference type="GO" id="GO:0046872">
    <property type="term" value="F:metal ion binding"/>
    <property type="evidence" value="ECO:0007669"/>
    <property type="project" value="UniProtKB-UniRule"/>
</dbReference>
<dbReference type="GO" id="GO:0020037">
    <property type="term" value="F:heme binding"/>
    <property type="evidence" value="ECO:0007669"/>
    <property type="project" value="UniProtKB-UniRule"/>
</dbReference>
<reference evidence="14 15" key="1">
    <citation type="journal article" date="2017" name="Nature">
        <title>The Apostasia genome and the evolution of orchids.</title>
        <authorList>
            <person name="Zhang G.Q."/>
            <person name="Liu K.W."/>
            <person name="Li Z."/>
            <person name="Lohaus R."/>
            <person name="Hsiao Y.Y."/>
            <person name="Niu S.C."/>
            <person name="Wang J.Y."/>
            <person name="Lin Y.C."/>
            <person name="Xu Q."/>
            <person name="Chen L.J."/>
            <person name="Yoshida K."/>
            <person name="Fujiwara S."/>
            <person name="Wang Z.W."/>
            <person name="Zhang Y.Q."/>
            <person name="Mitsuda N."/>
            <person name="Wang M."/>
            <person name="Liu G.H."/>
            <person name="Pecoraro L."/>
            <person name="Huang H.X."/>
            <person name="Xiao X.J."/>
            <person name="Lin M."/>
            <person name="Wu X.Y."/>
            <person name="Wu W.L."/>
            <person name="Chen Y.Y."/>
            <person name="Chang S.B."/>
            <person name="Sakamoto S."/>
            <person name="Ohme-Takagi M."/>
            <person name="Yagi M."/>
            <person name="Zeng S.J."/>
            <person name="Shen C.Y."/>
            <person name="Yeh C.M."/>
            <person name="Luo Y.B."/>
            <person name="Tsai W.C."/>
            <person name="Van de Peer Y."/>
            <person name="Liu Z.J."/>
        </authorList>
    </citation>
    <scope>NUCLEOTIDE SEQUENCE [LARGE SCALE GENOMIC DNA]</scope>
    <source>
        <strain evidence="15">cv. Shenzhen</strain>
        <tissue evidence="14">Stem</tissue>
    </source>
</reference>
<feature type="signal peptide" evidence="11">
    <location>
        <begin position="1"/>
        <end position="25"/>
    </location>
</feature>
<dbReference type="SUPFAM" id="SSF48113">
    <property type="entry name" value="Heme-dependent peroxidases"/>
    <property type="match status" value="1"/>
</dbReference>
<evidence type="ECO:0000256" key="2">
    <source>
        <dbReference type="ARBA" id="ARBA00022559"/>
    </source>
</evidence>
<comment type="catalytic activity">
    <reaction evidence="1 11">
        <text>2 a phenolic donor + H2O2 = 2 a phenolic radical donor + 2 H2O</text>
        <dbReference type="Rhea" id="RHEA:56136"/>
        <dbReference type="ChEBI" id="CHEBI:15377"/>
        <dbReference type="ChEBI" id="CHEBI:16240"/>
        <dbReference type="ChEBI" id="CHEBI:139520"/>
        <dbReference type="ChEBI" id="CHEBI:139521"/>
        <dbReference type="EC" id="1.11.1.7"/>
    </reaction>
</comment>
<protein>
    <recommendedName>
        <fullName evidence="11">Peroxidase</fullName>
        <ecNumber evidence="11">1.11.1.7</ecNumber>
    </recommendedName>
</protein>
<dbReference type="InterPro" id="IPR010255">
    <property type="entry name" value="Haem_peroxidase_sf"/>
</dbReference>
<feature type="binding site" description="axial binding residue" evidence="9">
    <location>
        <position position="196"/>
    </location>
    <ligand>
        <name>heme b</name>
        <dbReference type="ChEBI" id="CHEBI:60344"/>
    </ligand>
    <ligandPart>
        <name>Fe</name>
        <dbReference type="ChEBI" id="CHEBI:18248"/>
    </ligandPart>
</feature>
<feature type="binding site" evidence="9">
    <location>
        <position position="106"/>
    </location>
    <ligand>
        <name>Ca(2+)</name>
        <dbReference type="ChEBI" id="CHEBI:29108"/>
        <label>1</label>
    </ligand>
</feature>
<dbReference type="Proteomes" id="UP000236161">
    <property type="component" value="Unassembled WGS sequence"/>
</dbReference>
<keyword evidence="6 11" id="KW-0560">Oxidoreductase</keyword>
<evidence type="ECO:0000256" key="1">
    <source>
        <dbReference type="ARBA" id="ARBA00000189"/>
    </source>
</evidence>
<evidence type="ECO:0000256" key="8">
    <source>
        <dbReference type="ARBA" id="ARBA00023324"/>
    </source>
</evidence>
<evidence type="ECO:0000256" key="10">
    <source>
        <dbReference type="PIRSR" id="PIRSR600823-5"/>
    </source>
</evidence>
<feature type="binding site" evidence="9">
    <location>
        <position position="122"/>
    </location>
    <ligand>
        <name>Ca(2+)</name>
        <dbReference type="ChEBI" id="CHEBI:29108"/>
        <label>1</label>
    </ligand>
</feature>
<comment type="cofactor">
    <cofactor evidence="9 11">
        <name>heme b</name>
        <dbReference type="ChEBI" id="CHEBI:60344"/>
    </cofactor>
    <text evidence="9 11">Binds 1 heme b (iron(II)-protoporphyrin IX) group per subunit.</text>
</comment>
<organism evidence="14 15">
    <name type="scientific">Apostasia shenzhenica</name>
    <dbReference type="NCBI Taxonomy" id="1088818"/>
    <lineage>
        <taxon>Eukaryota</taxon>
        <taxon>Viridiplantae</taxon>
        <taxon>Streptophyta</taxon>
        <taxon>Embryophyta</taxon>
        <taxon>Tracheophyta</taxon>
        <taxon>Spermatophyta</taxon>
        <taxon>Magnoliopsida</taxon>
        <taxon>Liliopsida</taxon>
        <taxon>Asparagales</taxon>
        <taxon>Orchidaceae</taxon>
        <taxon>Apostasioideae</taxon>
        <taxon>Apostasia</taxon>
    </lineage>
</organism>
<keyword evidence="10" id="KW-1015">Disulfide bond</keyword>
<dbReference type="GO" id="GO:0005576">
    <property type="term" value="C:extracellular region"/>
    <property type="evidence" value="ECO:0007669"/>
    <property type="project" value="UniProtKB-SubCell"/>
</dbReference>
<evidence type="ECO:0000256" key="12">
    <source>
        <dbReference type="SAM" id="MobiDB-lite"/>
    </source>
</evidence>
<feature type="compositionally biased region" description="Polar residues" evidence="12">
    <location>
        <begin position="42"/>
        <end position="62"/>
    </location>
</feature>
<keyword evidence="4 9" id="KW-0479">Metal-binding</keyword>
<feature type="disulfide bond" evidence="10">
    <location>
        <begin position="203"/>
        <end position="235"/>
    </location>
</feature>
<dbReference type="OrthoDB" id="2113341at2759"/>
<feature type="binding site" evidence="9">
    <location>
        <position position="258"/>
    </location>
    <ligand>
        <name>Ca(2+)</name>
        <dbReference type="ChEBI" id="CHEBI:29108"/>
        <label>2</label>
    </ligand>
</feature>
<dbReference type="EC" id="1.11.1.7" evidence="11"/>
<dbReference type="PROSITE" id="PS50873">
    <property type="entry name" value="PEROXIDASE_4"/>
    <property type="match status" value="1"/>
</dbReference>
<evidence type="ECO:0000256" key="7">
    <source>
        <dbReference type="ARBA" id="ARBA00023004"/>
    </source>
</evidence>
<dbReference type="AlphaFoldDB" id="A0A2I0AP10"/>
<keyword evidence="2 11" id="KW-0575">Peroxidase</keyword>
<dbReference type="InterPro" id="IPR000823">
    <property type="entry name" value="Peroxidase_pln"/>
</dbReference>
<comment type="function">
    <text evidence="11">Removal of H(2)O(2), oxidation of toxic reductants, biosynthesis and degradation of lignin, suberization, auxin catabolism, response to environmental stresses such as wounding, pathogen attack and oxidative stress.</text>
</comment>
<dbReference type="InterPro" id="IPR002016">
    <property type="entry name" value="Haem_peroxidase"/>
</dbReference>
<evidence type="ECO:0000256" key="3">
    <source>
        <dbReference type="ARBA" id="ARBA00022617"/>
    </source>
</evidence>
<keyword evidence="5 9" id="KW-0106">Calcium</keyword>
<accession>A0A2I0AP10</accession>
<dbReference type="GO" id="GO:0042744">
    <property type="term" value="P:hydrogen peroxide catabolic process"/>
    <property type="evidence" value="ECO:0007669"/>
    <property type="project" value="UniProtKB-KW"/>
</dbReference>
<keyword evidence="3 11" id="KW-0349">Heme</keyword>
<dbReference type="Pfam" id="PF00141">
    <property type="entry name" value="peroxidase"/>
    <property type="match status" value="2"/>
</dbReference>
<gene>
    <name evidence="14" type="primary">PER48</name>
    <name evidence="14" type="ORF">AXF42_Ash002593</name>
</gene>
<evidence type="ECO:0000256" key="9">
    <source>
        <dbReference type="PIRSR" id="PIRSR600823-3"/>
    </source>
</evidence>
<evidence type="ECO:0000256" key="6">
    <source>
        <dbReference type="ARBA" id="ARBA00023002"/>
    </source>
</evidence>
<evidence type="ECO:0000256" key="11">
    <source>
        <dbReference type="RuleBase" id="RU362060"/>
    </source>
</evidence>
<keyword evidence="7 9" id="KW-0408">Iron</keyword>
<evidence type="ECO:0000256" key="4">
    <source>
        <dbReference type="ARBA" id="ARBA00022723"/>
    </source>
</evidence>
<keyword evidence="15" id="KW-1185">Reference proteome</keyword>
<sequence>MREASRRWGPLLLAISLFTSLGTPGKDPKNPVSHLSSISSAINGRQSSAEPKNLTPQPRVLQSNPSPPPLPLEYDFYRDSCPQAEGIIQSTMSQLYSGNSSVAPAGCDGSVLLGRINGSLSERDAIPNQTLKGFEAIDAIKSRLEAACPATVSCADVMVLAARNAVVLVRKTLIASNSFLIPCETLIKAASLTGSHSIGSVSCRFILDRLYNFSGTGQPDGSLDEDMLEEMRAACTTGGKRGEQGTVAMGGRGQRPFDGEYFRRLLLAKGIMRSDQQLTAGRTVKWVRYYADEGDDARSFRGDLARALAKLFSLSPGGAAGGEAPTMVRRRCYEVE</sequence>
<dbReference type="PRINTS" id="PR00461">
    <property type="entry name" value="PLPEROXIDASE"/>
</dbReference>
<keyword evidence="8 11" id="KW-0376">Hydrogen peroxide</keyword>
<feature type="binding site" evidence="9">
    <location>
        <position position="108"/>
    </location>
    <ligand>
        <name>Ca(2+)</name>
        <dbReference type="ChEBI" id="CHEBI:29108"/>
        <label>1</label>
    </ligand>
</feature>
<feature type="chain" id="PRO_5013987305" description="Peroxidase" evidence="11">
    <location>
        <begin position="26"/>
        <end position="336"/>
    </location>
</feature>
<feature type="disulfide bond" evidence="10">
    <location>
        <begin position="154"/>
        <end position="332"/>
    </location>
</feature>
<evidence type="ECO:0000259" key="13">
    <source>
        <dbReference type="PROSITE" id="PS50873"/>
    </source>
</evidence>
<comment type="cofactor">
    <cofactor evidence="9 11">
        <name>Ca(2+)</name>
        <dbReference type="ChEBI" id="CHEBI:29108"/>
    </cofactor>
    <text evidence="9 11">Binds 2 calcium ions per subunit.</text>
</comment>
<dbReference type="GO" id="GO:0140825">
    <property type="term" value="F:lactoperoxidase activity"/>
    <property type="evidence" value="ECO:0007669"/>
    <property type="project" value="UniProtKB-EC"/>
</dbReference>
<dbReference type="Gene3D" id="1.10.520.10">
    <property type="match status" value="1"/>
</dbReference>
<dbReference type="PANTHER" id="PTHR31235">
    <property type="entry name" value="PEROXIDASE 25-RELATED"/>
    <property type="match status" value="1"/>
</dbReference>
<feature type="binding site" evidence="9">
    <location>
        <position position="110"/>
    </location>
    <ligand>
        <name>Ca(2+)</name>
        <dbReference type="ChEBI" id="CHEBI:29108"/>
        <label>1</label>
    </ligand>
</feature>
<keyword evidence="11" id="KW-0732">Signal</keyword>
<proteinExistence type="inferred from homology"/>
<feature type="domain" description="Plant heme peroxidase family profile" evidence="13">
    <location>
        <begin position="71"/>
        <end position="336"/>
    </location>
</feature>
<dbReference type="EMBL" id="KZ451969">
    <property type="protein sequence ID" value="PKA57289.1"/>
    <property type="molecule type" value="Genomic_DNA"/>
</dbReference>
<evidence type="ECO:0000256" key="5">
    <source>
        <dbReference type="ARBA" id="ARBA00022837"/>
    </source>
</evidence>
<evidence type="ECO:0000313" key="15">
    <source>
        <dbReference type="Proteomes" id="UP000236161"/>
    </source>
</evidence>
<feature type="disulfide bond" evidence="10">
    <location>
        <begin position="81"/>
        <end position="148"/>
    </location>
</feature>
<comment type="subcellular location">
    <subcellularLocation>
        <location evidence="11">Secreted</location>
    </subcellularLocation>
</comment>
<keyword evidence="11" id="KW-0964">Secreted</keyword>
<comment type="similarity">
    <text evidence="11">Belongs to the peroxidase family. Classical plant (class III) peroxidase subfamily.</text>
</comment>
<dbReference type="GO" id="GO:0006979">
    <property type="term" value="P:response to oxidative stress"/>
    <property type="evidence" value="ECO:0007669"/>
    <property type="project" value="UniProtKB-UniRule"/>
</dbReference>